<evidence type="ECO:0000313" key="2">
    <source>
        <dbReference type="Proteomes" id="UP000536262"/>
    </source>
</evidence>
<reference evidence="1 2" key="1">
    <citation type="submission" date="2020-08" db="EMBL/GenBank/DDBJ databases">
        <title>Genomic Encyclopedia of Type Strains, Phase IV (KMG-IV): sequencing the most valuable type-strain genomes for metagenomic binning, comparative biology and taxonomic classification.</title>
        <authorList>
            <person name="Goeker M."/>
        </authorList>
    </citation>
    <scope>NUCLEOTIDE SEQUENCE [LARGE SCALE GENOMIC DNA]</scope>
    <source>
        <strain evidence="1 2">DSM 7051</strain>
    </source>
</reference>
<protein>
    <submittedName>
        <fullName evidence="1">Uncharacterized protein</fullName>
    </submittedName>
</protein>
<comment type="caution">
    <text evidence="1">The sequence shown here is derived from an EMBL/GenBank/DDBJ whole genome shotgun (WGS) entry which is preliminary data.</text>
</comment>
<sequence length="71" mass="7555">MSAQVITDSIITKSDRLHALLIVCEQAARSLDNVGEGAYRDNVTASLADTMNLAASLSGEIHIALERTALK</sequence>
<proteinExistence type="predicted"/>
<dbReference type="Proteomes" id="UP000536262">
    <property type="component" value="Unassembled WGS sequence"/>
</dbReference>
<accession>A0A7X0FC39</accession>
<name>A0A7X0FC39_9HYPH</name>
<keyword evidence="2" id="KW-1185">Reference proteome</keyword>
<gene>
    <name evidence="1" type="ORF">GGR00_004750</name>
</gene>
<dbReference type="RefSeq" id="WP_184701465.1">
    <property type="nucleotide sequence ID" value="NZ_BAABEG010000001.1"/>
</dbReference>
<dbReference type="AlphaFoldDB" id="A0A7X0FC39"/>
<evidence type="ECO:0000313" key="1">
    <source>
        <dbReference type="EMBL" id="MBB6356932.1"/>
    </source>
</evidence>
<organism evidence="1 2">
    <name type="scientific">Aminobacter aganoensis</name>
    <dbReference type="NCBI Taxonomy" id="83264"/>
    <lineage>
        <taxon>Bacteria</taxon>
        <taxon>Pseudomonadati</taxon>
        <taxon>Pseudomonadota</taxon>
        <taxon>Alphaproteobacteria</taxon>
        <taxon>Hyphomicrobiales</taxon>
        <taxon>Phyllobacteriaceae</taxon>
        <taxon>Aminobacter</taxon>
    </lineage>
</organism>
<dbReference type="EMBL" id="JACHOU010000018">
    <property type="protein sequence ID" value="MBB6356932.1"/>
    <property type="molecule type" value="Genomic_DNA"/>
</dbReference>